<accession>A0A814V872</accession>
<dbReference type="InterPro" id="IPR025660">
    <property type="entry name" value="Pept_his_AS"/>
</dbReference>
<dbReference type="Proteomes" id="UP000681722">
    <property type="component" value="Unassembled WGS sequence"/>
</dbReference>
<dbReference type="SUPFAM" id="SSF49785">
    <property type="entry name" value="Galactose-binding domain-like"/>
    <property type="match status" value="1"/>
</dbReference>
<protein>
    <recommendedName>
        <fullName evidence="7">Peptidase C1A papain C-terminal domain-containing protein</fullName>
    </recommendedName>
</protein>
<reference evidence="3" key="1">
    <citation type="submission" date="2021-02" db="EMBL/GenBank/DDBJ databases">
        <authorList>
            <person name="Nowell W R."/>
        </authorList>
    </citation>
    <scope>NUCLEOTIDE SEQUENCE</scope>
</reference>
<dbReference type="Proteomes" id="UP000663829">
    <property type="component" value="Unassembled WGS sequence"/>
</dbReference>
<dbReference type="PROSITE" id="PS00639">
    <property type="entry name" value="THIOL_PROTEASE_HIS"/>
    <property type="match status" value="1"/>
</dbReference>
<dbReference type="Gene3D" id="2.60.120.260">
    <property type="entry name" value="Galactose-binding domain-like"/>
    <property type="match status" value="1"/>
</dbReference>
<dbReference type="InterPro" id="IPR038765">
    <property type="entry name" value="Papain-like_cys_pep_sf"/>
</dbReference>
<keyword evidence="6" id="KW-1185">Reference proteome</keyword>
<dbReference type="OrthoDB" id="640249at2759"/>
<evidence type="ECO:0000313" key="6">
    <source>
        <dbReference type="Proteomes" id="UP000663829"/>
    </source>
</evidence>
<evidence type="ECO:0000313" key="2">
    <source>
        <dbReference type="EMBL" id="CAF1049991.1"/>
    </source>
</evidence>
<dbReference type="EMBL" id="CAJOBA010007967">
    <property type="protein sequence ID" value="CAF3816874.1"/>
    <property type="molecule type" value="Genomic_DNA"/>
</dbReference>
<sequence length="399" mass="44505">MLAFNPFLDAYEYLLKKDGFKNPDVSRLFIYYNGRYESFGPHQISDTGAYIDDTLSALKQWGGCKSNLWPFNPSVLNQRPPDRAFHNGHKYLTIQCFSLACNLDSMRSCLADGYPFVFALVLCPSFHRADRNGGIVGMPGPGEQPNASHGCHAMLAVGYSDQRRMFIVKNSWSADWAGGVIRVIKQIMFVVITVTGVWTMDSHTSQPKIHYPPDENPSNAIDRNTNTKYLNFGTDRTGLNTGFYVMLQKSSTVTAIQFTTANDFPARDPILFTLEGSNASWSELKKGSSWIEICSGGTGLQKNPGRNKPGPVCDIQNREKYQSYRILITDKRDRSANCVQYSECSLLGKTARGATRGASNDTDEDENGQFGWNVDDGIPHATRGLIDDDKDWYIGFADD</sequence>
<evidence type="ECO:0000256" key="1">
    <source>
        <dbReference type="SAM" id="MobiDB-lite"/>
    </source>
</evidence>
<dbReference type="InterPro" id="IPR008979">
    <property type="entry name" value="Galactose-bd-like_sf"/>
</dbReference>
<evidence type="ECO:0000313" key="3">
    <source>
        <dbReference type="EMBL" id="CAF1183852.1"/>
    </source>
</evidence>
<organism evidence="3 6">
    <name type="scientific">Didymodactylos carnosus</name>
    <dbReference type="NCBI Taxonomy" id="1234261"/>
    <lineage>
        <taxon>Eukaryota</taxon>
        <taxon>Metazoa</taxon>
        <taxon>Spiralia</taxon>
        <taxon>Gnathifera</taxon>
        <taxon>Rotifera</taxon>
        <taxon>Eurotatoria</taxon>
        <taxon>Bdelloidea</taxon>
        <taxon>Philodinida</taxon>
        <taxon>Philodinidae</taxon>
        <taxon>Didymodactylos</taxon>
    </lineage>
</organism>
<dbReference type="EMBL" id="CAJNOK010007954">
    <property type="protein sequence ID" value="CAF1049991.1"/>
    <property type="molecule type" value="Genomic_DNA"/>
</dbReference>
<dbReference type="Proteomes" id="UP000682733">
    <property type="component" value="Unassembled WGS sequence"/>
</dbReference>
<dbReference type="EMBL" id="CAJNOQ010007948">
    <property type="protein sequence ID" value="CAF1183852.1"/>
    <property type="molecule type" value="Genomic_DNA"/>
</dbReference>
<evidence type="ECO:0000313" key="5">
    <source>
        <dbReference type="EMBL" id="CAF3948172.1"/>
    </source>
</evidence>
<dbReference type="AlphaFoldDB" id="A0A814V872"/>
<proteinExistence type="predicted"/>
<dbReference type="Proteomes" id="UP000677228">
    <property type="component" value="Unassembled WGS sequence"/>
</dbReference>
<evidence type="ECO:0000313" key="4">
    <source>
        <dbReference type="EMBL" id="CAF3816874.1"/>
    </source>
</evidence>
<dbReference type="EMBL" id="CAJOBC010007950">
    <property type="protein sequence ID" value="CAF3948172.1"/>
    <property type="molecule type" value="Genomic_DNA"/>
</dbReference>
<comment type="caution">
    <text evidence="3">The sequence shown here is derived from an EMBL/GenBank/DDBJ whole genome shotgun (WGS) entry which is preliminary data.</text>
</comment>
<feature type="region of interest" description="Disordered" evidence="1">
    <location>
        <begin position="352"/>
        <end position="374"/>
    </location>
</feature>
<name>A0A814V872_9BILA</name>
<dbReference type="Gene3D" id="3.90.70.10">
    <property type="entry name" value="Cysteine proteinases"/>
    <property type="match status" value="1"/>
</dbReference>
<gene>
    <name evidence="3" type="ORF">GPM918_LOCUS22845</name>
    <name evidence="2" type="ORF">OVA965_LOCUS16890</name>
    <name evidence="5" type="ORF">SRO942_LOCUS22845</name>
    <name evidence="4" type="ORF">TMI583_LOCUS16901</name>
</gene>
<evidence type="ECO:0008006" key="7">
    <source>
        <dbReference type="Google" id="ProtNLM"/>
    </source>
</evidence>
<dbReference type="SUPFAM" id="SSF54001">
    <property type="entry name" value="Cysteine proteinases"/>
    <property type="match status" value="1"/>
</dbReference>